<dbReference type="InterPro" id="IPR001387">
    <property type="entry name" value="Cro/C1-type_HTH"/>
</dbReference>
<comment type="caution">
    <text evidence="2">The sequence shown here is derived from an EMBL/GenBank/DDBJ whole genome shotgun (WGS) entry which is preliminary data.</text>
</comment>
<proteinExistence type="predicted"/>
<dbReference type="Pfam" id="PF13181">
    <property type="entry name" value="TPR_8"/>
    <property type="match status" value="2"/>
</dbReference>
<protein>
    <submittedName>
        <fullName evidence="2">Helix-turn-helix transcriptional regulator</fullName>
    </submittedName>
</protein>
<dbReference type="Proteomes" id="UP001056429">
    <property type="component" value="Unassembled WGS sequence"/>
</dbReference>
<dbReference type="CDD" id="cd00093">
    <property type="entry name" value="HTH_XRE"/>
    <property type="match status" value="1"/>
</dbReference>
<evidence type="ECO:0000313" key="3">
    <source>
        <dbReference type="Proteomes" id="UP001056429"/>
    </source>
</evidence>
<organism evidence="2 3">
    <name type="scientific">Oceanirhabdus seepicola</name>
    <dbReference type="NCBI Taxonomy" id="2828781"/>
    <lineage>
        <taxon>Bacteria</taxon>
        <taxon>Bacillati</taxon>
        <taxon>Bacillota</taxon>
        <taxon>Clostridia</taxon>
        <taxon>Eubacteriales</taxon>
        <taxon>Clostridiaceae</taxon>
        <taxon>Oceanirhabdus</taxon>
    </lineage>
</organism>
<dbReference type="PANTHER" id="PTHR37038:SF14">
    <property type="entry name" value="TRANSCRIPTIONAL ACTIVATOR"/>
    <property type="match status" value="1"/>
</dbReference>
<dbReference type="SUPFAM" id="SSF47413">
    <property type="entry name" value="lambda repressor-like DNA-binding domains"/>
    <property type="match status" value="1"/>
</dbReference>
<dbReference type="Gene3D" id="1.10.260.40">
    <property type="entry name" value="lambda repressor-like DNA-binding domains"/>
    <property type="match status" value="1"/>
</dbReference>
<dbReference type="SMART" id="SM00028">
    <property type="entry name" value="TPR"/>
    <property type="match status" value="7"/>
</dbReference>
<dbReference type="SMART" id="SM00530">
    <property type="entry name" value="HTH_XRE"/>
    <property type="match status" value="1"/>
</dbReference>
<dbReference type="AlphaFoldDB" id="A0A9J6P6D1"/>
<dbReference type="SUPFAM" id="SSF48452">
    <property type="entry name" value="TPR-like"/>
    <property type="match status" value="3"/>
</dbReference>
<sequence>MNIGEKIKAARKSLGLSQQQLGGTHFTKGYISRIEKGHVNPSMKVLSVISDRLKKPISYFLEEENLGSKELQKKFITGENFYLQKEYNEAIKIFYDLINLNDDTKNSIYCTSLLYIGKCLFYLNSYLESIDILKKALKHIKEISLYEDLIYCYCYIGHCYFNLTDYKEAIHVYTSALNSIDSKKLNMPSTKAKLLLNIGTANSNIGRVKIAMEYFTKNICYCQKNYLADTLLDCYIRVGYCAYKLGMYNTSKEFVSKGISMNKSLNSSVANVELFSLLGIVVAKEGKMDSGLDLLSKSMNIAKNINYELGYNISITYKASILLTAGELNECESFALKHLPILENAKNKLPLYLLQGHIGNLYIQKGIIEEGKKYLETAIKNYIAISLNWEVSYYSKLLADILIELNPKEARDYYNLSIEYTSKMI</sequence>
<dbReference type="GO" id="GO:0003677">
    <property type="term" value="F:DNA binding"/>
    <property type="evidence" value="ECO:0007669"/>
    <property type="project" value="InterPro"/>
</dbReference>
<reference evidence="2" key="2">
    <citation type="submission" date="2021-04" db="EMBL/GenBank/DDBJ databases">
        <authorList>
            <person name="Dong X."/>
        </authorList>
    </citation>
    <scope>NUCLEOTIDE SEQUENCE</scope>
    <source>
        <strain evidence="2">ZWT</strain>
    </source>
</reference>
<dbReference type="PROSITE" id="PS50943">
    <property type="entry name" value="HTH_CROC1"/>
    <property type="match status" value="1"/>
</dbReference>
<dbReference type="InterPro" id="IPR011990">
    <property type="entry name" value="TPR-like_helical_dom_sf"/>
</dbReference>
<dbReference type="InterPro" id="IPR010982">
    <property type="entry name" value="Lambda_DNA-bd_dom_sf"/>
</dbReference>
<dbReference type="Pfam" id="PF01381">
    <property type="entry name" value="HTH_3"/>
    <property type="match status" value="1"/>
</dbReference>
<dbReference type="InterPro" id="IPR019734">
    <property type="entry name" value="TPR_rpt"/>
</dbReference>
<dbReference type="InterPro" id="IPR053163">
    <property type="entry name" value="HTH-type_regulator_Rgg"/>
</dbReference>
<evidence type="ECO:0000259" key="1">
    <source>
        <dbReference type="PROSITE" id="PS50943"/>
    </source>
</evidence>
<feature type="domain" description="HTH cro/C1-type" evidence="1">
    <location>
        <begin position="7"/>
        <end position="60"/>
    </location>
</feature>
<reference evidence="2" key="1">
    <citation type="journal article" date="2021" name="mSystems">
        <title>Bacteria and Archaea Synergistically Convert Glycine Betaine to Biogenic Methane in the Formosa Cold Seep of the South China Sea.</title>
        <authorList>
            <person name="Li L."/>
            <person name="Zhang W."/>
            <person name="Zhang S."/>
            <person name="Song L."/>
            <person name="Sun Q."/>
            <person name="Zhang H."/>
            <person name="Xiang H."/>
            <person name="Dong X."/>
        </authorList>
    </citation>
    <scope>NUCLEOTIDE SEQUENCE</scope>
    <source>
        <strain evidence="2">ZWT</strain>
    </source>
</reference>
<gene>
    <name evidence="2" type="ORF">KDK92_18265</name>
</gene>
<name>A0A9J6P6D1_9CLOT</name>
<keyword evidence="3" id="KW-1185">Reference proteome</keyword>
<dbReference type="RefSeq" id="WP_250860829.1">
    <property type="nucleotide sequence ID" value="NZ_JAGSOJ010000004.1"/>
</dbReference>
<dbReference type="Gene3D" id="1.25.40.10">
    <property type="entry name" value="Tetratricopeptide repeat domain"/>
    <property type="match status" value="2"/>
</dbReference>
<accession>A0A9J6P6D1</accession>
<dbReference type="EMBL" id="JAGSOJ010000004">
    <property type="protein sequence ID" value="MCM1991686.1"/>
    <property type="molecule type" value="Genomic_DNA"/>
</dbReference>
<dbReference type="PANTHER" id="PTHR37038">
    <property type="entry name" value="TRANSCRIPTIONAL REGULATOR-RELATED"/>
    <property type="match status" value="1"/>
</dbReference>
<evidence type="ECO:0000313" key="2">
    <source>
        <dbReference type="EMBL" id="MCM1991686.1"/>
    </source>
</evidence>